<evidence type="ECO:0000313" key="1">
    <source>
        <dbReference type="EMBL" id="CAA9892414.1"/>
    </source>
</evidence>
<keyword evidence="2" id="KW-1185">Reference proteome</keyword>
<dbReference type="Proteomes" id="UP000494216">
    <property type="component" value="Unassembled WGS sequence"/>
</dbReference>
<name>A0A8S0X337_9GAMM</name>
<dbReference type="AlphaFoldDB" id="A0A8S0X337"/>
<comment type="caution">
    <text evidence="1">The sequence shown here is derived from an EMBL/GenBank/DDBJ whole genome shotgun (WGS) entry which is preliminary data.</text>
</comment>
<sequence>MAFIKRGLGRGLETLLADVAGLTGRQQESAELKKVDDQPAQALNKMENHNLLQEAEALRSLIDELEAIIQARLQ</sequence>
<protein>
    <submittedName>
        <fullName evidence="1">Uncharacterized protein</fullName>
    </submittedName>
</protein>
<proteinExistence type="predicted"/>
<reference evidence="1 2" key="1">
    <citation type="submission" date="2020-02" db="EMBL/GenBank/DDBJ databases">
        <authorList>
            <person name="Hogendoorn C."/>
        </authorList>
    </citation>
    <scope>NUCLEOTIDE SEQUENCE [LARGE SCALE GENOMIC DNA]</scope>
    <source>
        <strain evidence="1">METHB21</strain>
    </source>
</reference>
<gene>
    <name evidence="1" type="ORF">METHB2_70021</name>
</gene>
<dbReference type="RefSeq" id="WP_174627189.1">
    <property type="nucleotide sequence ID" value="NZ_CADCXN010000102.1"/>
</dbReference>
<organism evidence="1 2">
    <name type="scientific">Candidatus Methylobacter favarea</name>
    <dbReference type="NCBI Taxonomy" id="2707345"/>
    <lineage>
        <taxon>Bacteria</taxon>
        <taxon>Pseudomonadati</taxon>
        <taxon>Pseudomonadota</taxon>
        <taxon>Gammaproteobacteria</taxon>
        <taxon>Methylococcales</taxon>
        <taxon>Methylococcaceae</taxon>
        <taxon>Methylobacter</taxon>
    </lineage>
</organism>
<dbReference type="EMBL" id="CADCXN010000102">
    <property type="protein sequence ID" value="CAA9892414.1"/>
    <property type="molecule type" value="Genomic_DNA"/>
</dbReference>
<accession>A0A8S0X337</accession>
<evidence type="ECO:0000313" key="2">
    <source>
        <dbReference type="Proteomes" id="UP000494216"/>
    </source>
</evidence>